<reference evidence="15" key="2">
    <citation type="submission" date="2021-01" db="EMBL/GenBank/DDBJ databases">
        <authorList>
            <person name="Schikora-Tamarit M.A."/>
        </authorList>
    </citation>
    <scope>NUCLEOTIDE SEQUENCE</scope>
    <source>
        <strain evidence="15">CBS6075</strain>
    </source>
</reference>
<evidence type="ECO:0000256" key="5">
    <source>
        <dbReference type="ARBA" id="ARBA00022840"/>
    </source>
</evidence>
<comment type="catalytic activity">
    <reaction evidence="9">
        <text>tRNA(Leu) + L-leucine + ATP = L-leucyl-tRNA(Leu) + AMP + diphosphate</text>
        <dbReference type="Rhea" id="RHEA:11688"/>
        <dbReference type="Rhea" id="RHEA-COMP:9613"/>
        <dbReference type="Rhea" id="RHEA-COMP:9622"/>
        <dbReference type="ChEBI" id="CHEBI:30616"/>
        <dbReference type="ChEBI" id="CHEBI:33019"/>
        <dbReference type="ChEBI" id="CHEBI:57427"/>
        <dbReference type="ChEBI" id="CHEBI:78442"/>
        <dbReference type="ChEBI" id="CHEBI:78494"/>
        <dbReference type="ChEBI" id="CHEBI:456215"/>
        <dbReference type="EC" id="6.1.1.4"/>
    </reaction>
</comment>
<dbReference type="GO" id="GO:0002161">
    <property type="term" value="F:aminoacyl-tRNA deacylase activity"/>
    <property type="evidence" value="ECO:0007669"/>
    <property type="project" value="InterPro"/>
</dbReference>
<protein>
    <recommendedName>
        <fullName evidence="2">leucine--tRNA ligase</fullName>
        <ecNumber evidence="2">6.1.1.4</ecNumber>
    </recommendedName>
    <alternativeName>
        <fullName evidence="8">Leucyl-tRNA synthetase</fullName>
    </alternativeName>
</protein>
<dbReference type="OrthoDB" id="10249672at2759"/>
<gene>
    <name evidence="15" type="ORF">OGAPHI_006381</name>
</gene>
<dbReference type="Gene3D" id="3.90.740.10">
    <property type="entry name" value="Valyl/Leucyl/Isoleucyl-tRNA synthetase, editing domain"/>
    <property type="match status" value="1"/>
</dbReference>
<dbReference type="InterPro" id="IPR014729">
    <property type="entry name" value="Rossmann-like_a/b/a_fold"/>
</dbReference>
<evidence type="ECO:0000256" key="4">
    <source>
        <dbReference type="ARBA" id="ARBA00022741"/>
    </source>
</evidence>
<dbReference type="CDD" id="cd07959">
    <property type="entry name" value="Anticodon_Ia_Leu_AEc"/>
    <property type="match status" value="1"/>
</dbReference>
<organism evidence="15 16">
    <name type="scientific">Ogataea philodendri</name>
    <dbReference type="NCBI Taxonomy" id="1378263"/>
    <lineage>
        <taxon>Eukaryota</taxon>
        <taxon>Fungi</taxon>
        <taxon>Dikarya</taxon>
        <taxon>Ascomycota</taxon>
        <taxon>Saccharomycotina</taxon>
        <taxon>Pichiomycetes</taxon>
        <taxon>Pichiales</taxon>
        <taxon>Pichiaceae</taxon>
        <taxon>Ogataea</taxon>
    </lineage>
</organism>
<evidence type="ECO:0000313" key="16">
    <source>
        <dbReference type="Proteomes" id="UP000769157"/>
    </source>
</evidence>
<evidence type="ECO:0000259" key="14">
    <source>
        <dbReference type="Pfam" id="PF24810"/>
    </source>
</evidence>
<proteinExistence type="inferred from homology"/>
<evidence type="ECO:0000313" key="15">
    <source>
        <dbReference type="EMBL" id="KAH3661533.1"/>
    </source>
</evidence>
<dbReference type="EC" id="6.1.1.4" evidence="2"/>
<feature type="domain" description="Leucine--tRNA ligase RagD-binding" evidence="14">
    <location>
        <begin position="956"/>
        <end position="1013"/>
    </location>
</feature>
<dbReference type="InterPro" id="IPR055416">
    <property type="entry name" value="RBD_LARS1"/>
</dbReference>
<dbReference type="Gene3D" id="3.40.50.620">
    <property type="entry name" value="HUPs"/>
    <property type="match status" value="1"/>
</dbReference>
<dbReference type="SUPFAM" id="SSF50677">
    <property type="entry name" value="ValRS/IleRS/LeuRS editing domain"/>
    <property type="match status" value="1"/>
</dbReference>
<evidence type="ECO:0000256" key="11">
    <source>
        <dbReference type="SAM" id="MobiDB-lite"/>
    </source>
</evidence>
<evidence type="ECO:0000256" key="9">
    <source>
        <dbReference type="ARBA" id="ARBA00047469"/>
    </source>
</evidence>
<keyword evidence="5 10" id="KW-0067">ATP-binding</keyword>
<comment type="caution">
    <text evidence="15">The sequence shown here is derived from an EMBL/GenBank/DDBJ whole genome shotgun (WGS) entry which is preliminary data.</text>
</comment>
<evidence type="ECO:0000256" key="2">
    <source>
        <dbReference type="ARBA" id="ARBA00013164"/>
    </source>
</evidence>
<dbReference type="SUPFAM" id="SSF52374">
    <property type="entry name" value="Nucleotidylyl transferase"/>
    <property type="match status" value="1"/>
</dbReference>
<dbReference type="PANTHER" id="PTHR45794:SF1">
    <property type="entry name" value="LEUCINE--TRNA LIGASE, CYTOPLASMIC"/>
    <property type="match status" value="1"/>
</dbReference>
<dbReference type="Proteomes" id="UP000769157">
    <property type="component" value="Unassembled WGS sequence"/>
</dbReference>
<feature type="domain" description="Methionyl/Valyl/Leucyl/Isoleucyl-tRNA synthetase anticodon-binding" evidence="13">
    <location>
        <begin position="807"/>
        <end position="931"/>
    </location>
</feature>
<keyword evidence="7 10" id="KW-0030">Aminoacyl-tRNA synthetase</keyword>
<dbReference type="NCBIfam" id="TIGR00395">
    <property type="entry name" value="leuS_arch"/>
    <property type="match status" value="1"/>
</dbReference>
<evidence type="ECO:0000256" key="8">
    <source>
        <dbReference type="ARBA" id="ARBA00030520"/>
    </source>
</evidence>
<keyword evidence="16" id="KW-1185">Reference proteome</keyword>
<dbReference type="RefSeq" id="XP_046058646.1">
    <property type="nucleotide sequence ID" value="XM_046207662.1"/>
</dbReference>
<feature type="compositionally biased region" description="Basic and acidic residues" evidence="11">
    <location>
        <begin position="141"/>
        <end position="150"/>
    </location>
</feature>
<evidence type="ECO:0000256" key="10">
    <source>
        <dbReference type="RuleBase" id="RU363035"/>
    </source>
</evidence>
<dbReference type="Pfam" id="PF24810">
    <property type="entry name" value="RBD_LARS1"/>
    <property type="match status" value="1"/>
</dbReference>
<evidence type="ECO:0000256" key="6">
    <source>
        <dbReference type="ARBA" id="ARBA00022917"/>
    </source>
</evidence>
<dbReference type="InterPro" id="IPR009080">
    <property type="entry name" value="tRNAsynth_Ia_anticodon-bd"/>
</dbReference>
<evidence type="ECO:0000259" key="12">
    <source>
        <dbReference type="Pfam" id="PF00133"/>
    </source>
</evidence>
<accession>A0A9P8T092</accession>
<dbReference type="PROSITE" id="PS00178">
    <property type="entry name" value="AA_TRNA_LIGASE_I"/>
    <property type="match status" value="1"/>
</dbReference>
<dbReference type="AlphaFoldDB" id="A0A9P8T092"/>
<dbReference type="InterPro" id="IPR013155">
    <property type="entry name" value="M/V/L/I-tRNA-synth_anticd-bd"/>
</dbReference>
<evidence type="ECO:0000259" key="13">
    <source>
        <dbReference type="Pfam" id="PF08264"/>
    </source>
</evidence>
<dbReference type="InterPro" id="IPR004493">
    <property type="entry name" value="Leu-tRNA-synth_Ia_arc/euk"/>
</dbReference>
<dbReference type="NCBIfam" id="NF008957">
    <property type="entry name" value="PRK12300.1"/>
    <property type="match status" value="1"/>
</dbReference>
<feature type="domain" description="Aminoacyl-tRNA synthetase class Ia" evidence="12">
    <location>
        <begin position="52"/>
        <end position="117"/>
    </location>
</feature>
<dbReference type="Gene3D" id="1.10.730.10">
    <property type="entry name" value="Isoleucyl-tRNA Synthetase, Domain 1"/>
    <property type="match status" value="1"/>
</dbReference>
<keyword evidence="6 10" id="KW-0648">Protein biosynthesis</keyword>
<feature type="domain" description="Aminoacyl-tRNA synthetase class Ia" evidence="12">
    <location>
        <begin position="195"/>
        <end position="769"/>
    </location>
</feature>
<keyword evidence="3 10" id="KW-0436">Ligase</keyword>
<dbReference type="GO" id="GO:0005524">
    <property type="term" value="F:ATP binding"/>
    <property type="evidence" value="ECO:0007669"/>
    <property type="project" value="UniProtKB-KW"/>
</dbReference>
<sequence length="1094" mass="124724">MEVKPIVLENTNRRDALIEIEKKYRKIWEEDKVFEVSAPTDKEIPYGTSYEELHAKNPKFLTTMAYPYMNGILHAGHSFTLSKSEFTASFERLKGARVLFPLGFHCTGIAISAAADKLKREIELFGEDFSKLPEQEDQEEEKPKAAAKREDVTKFSAKKSKAQAKQGRAKYQFEIMQQLGIPTSEIKNFSDPYYWVTYFPPLVEEQVRSFGGKVDWRRSTVTTDYNGFYDSFVRWQMNKLKQQNKIRFGERYTIYSVKDGQPCMDHDRQSGEAVLPQEYTGIKIEITEFAEKAQEVLKNEKFDLAGKKVYLVAATLRPETMYGQTCCFVSPKINYGLFDAGNGEYYICTEKSFKNMSYQKISPVRGDYNYILKISGSTLIGSKIHAPLTPLEELRVLPMETILESKGTGVVTCVPSDSPDDYATTRDLYNKSEYYGIKQEWVVKDPVPIIKTEKYGDLCAEYLVKELKINSSKDTVPLATAKELAYKEGFYNGVMLVGKYKGEKVSIAKEKAKKDLIASGEAFAYSEPESQVISRSGDECIVSLEDQWYLDYGEESWKQQALECLSNLNTYSAESRNAFEGVLNWLKNWAVSRSYGLGTRIPWDPKYLVESLSDSTIYHSYYTVSHLLHKDIYGKVPGPFGIKVEQMTDDVWDYIFCNIDKVESDIPQEQLDIMRREFEYFYPTDMSVSGKDLIPNHLTFFIYCHVALFKKQFWPKGIRCNGHLMLNNAKMSKSTGNFLTLTQMVEKFGADATRIALADSGDSVEDANFDESNANAAILRMYTLKDWAEDVVKNIDTFRTGEYNFFDKAFDNEMNSLINETYQQYDATNFKAGLKFALFDYQTARDYYREVSNIGDGMHKDLVIKYLETQAILVSPIAPHFAEFIYKEVLGHKETILHAKWPTPKEPLSVSLTDALTYIRTLSRSIRETEGQLLKKKKGKPADLNKDKPCVLTLFISKSFPEWQKNYVELVRKLFEEHKLDDNNAIKSSIDGKDMKKAMPFVSTLKKRLATETPESVFNRELSFNEIEVVELAKNVIKKAAAICNVVDVKAVPISSDSTSGQDVFTGVTIEVPNSKILESSVPGQPAISIKNVE</sequence>
<feature type="region of interest" description="Disordered" evidence="11">
    <location>
        <begin position="130"/>
        <end position="150"/>
    </location>
</feature>
<dbReference type="Pfam" id="PF00133">
    <property type="entry name" value="tRNA-synt_1"/>
    <property type="match status" value="2"/>
</dbReference>
<dbReference type="InterPro" id="IPR002300">
    <property type="entry name" value="aa-tRNA-synth_Ia"/>
</dbReference>
<dbReference type="Pfam" id="PF08264">
    <property type="entry name" value="Anticodon_1"/>
    <property type="match status" value="1"/>
</dbReference>
<evidence type="ECO:0000256" key="7">
    <source>
        <dbReference type="ARBA" id="ARBA00023146"/>
    </source>
</evidence>
<keyword evidence="4 10" id="KW-0547">Nucleotide-binding</keyword>
<reference evidence="15" key="1">
    <citation type="journal article" date="2021" name="Open Biol.">
        <title>Shared evolutionary footprints suggest mitochondrial oxidative damage underlies multiple complex I losses in fungi.</title>
        <authorList>
            <person name="Schikora-Tamarit M.A."/>
            <person name="Marcet-Houben M."/>
            <person name="Nosek J."/>
            <person name="Gabaldon T."/>
        </authorList>
    </citation>
    <scope>NUCLEOTIDE SEQUENCE</scope>
    <source>
        <strain evidence="15">CBS6075</strain>
    </source>
</reference>
<evidence type="ECO:0000256" key="1">
    <source>
        <dbReference type="ARBA" id="ARBA00005594"/>
    </source>
</evidence>
<comment type="similarity">
    <text evidence="1 10">Belongs to the class-I aminoacyl-tRNA synthetase family.</text>
</comment>
<evidence type="ECO:0000256" key="3">
    <source>
        <dbReference type="ARBA" id="ARBA00022598"/>
    </source>
</evidence>
<dbReference type="GO" id="GO:0004823">
    <property type="term" value="F:leucine-tRNA ligase activity"/>
    <property type="evidence" value="ECO:0007669"/>
    <property type="project" value="UniProtKB-EC"/>
</dbReference>
<name>A0A9P8T092_9ASCO</name>
<dbReference type="PANTHER" id="PTHR45794">
    <property type="entry name" value="LEUCYL-TRNA SYNTHETASE"/>
    <property type="match status" value="1"/>
</dbReference>
<dbReference type="GeneID" id="70238345"/>
<dbReference type="SUPFAM" id="SSF47323">
    <property type="entry name" value="Anticodon-binding domain of a subclass of class I aminoacyl-tRNA synthetases"/>
    <property type="match status" value="1"/>
</dbReference>
<dbReference type="InterPro" id="IPR009008">
    <property type="entry name" value="Val/Leu/Ile-tRNA-synth_edit"/>
</dbReference>
<dbReference type="EMBL" id="JAEUBE010000439">
    <property type="protein sequence ID" value="KAH3661533.1"/>
    <property type="molecule type" value="Genomic_DNA"/>
</dbReference>
<dbReference type="FunFam" id="3.90.740.10:FF:000001">
    <property type="entry name" value="Leucine--tRNA ligase, cytoplasmic"/>
    <property type="match status" value="1"/>
</dbReference>
<dbReference type="InterPro" id="IPR001412">
    <property type="entry name" value="aa-tRNA-synth_I_CS"/>
</dbReference>
<dbReference type="GO" id="GO:0006429">
    <property type="term" value="P:leucyl-tRNA aminoacylation"/>
    <property type="evidence" value="ECO:0007669"/>
    <property type="project" value="InterPro"/>
</dbReference>